<feature type="region of interest" description="Disordered" evidence="1">
    <location>
        <begin position="41"/>
        <end position="83"/>
    </location>
</feature>
<proteinExistence type="predicted"/>
<dbReference type="Pfam" id="PF09954">
    <property type="entry name" value="DUF2188"/>
    <property type="match status" value="1"/>
</dbReference>
<organism evidence="2 3">
    <name type="scientific">Pararhizobium mangrovi</name>
    <dbReference type="NCBI Taxonomy" id="2590452"/>
    <lineage>
        <taxon>Bacteria</taxon>
        <taxon>Pseudomonadati</taxon>
        <taxon>Pseudomonadota</taxon>
        <taxon>Alphaproteobacteria</taxon>
        <taxon>Hyphomicrobiales</taxon>
        <taxon>Rhizobiaceae</taxon>
        <taxon>Rhizobium/Agrobacterium group</taxon>
        <taxon>Pararhizobium</taxon>
    </lineage>
</organism>
<accession>A0A506UA27</accession>
<evidence type="ECO:0000256" key="1">
    <source>
        <dbReference type="SAM" id="MobiDB-lite"/>
    </source>
</evidence>
<dbReference type="OrthoDB" id="7596641at2"/>
<dbReference type="InterPro" id="IPR018691">
    <property type="entry name" value="DUF2188"/>
</dbReference>
<dbReference type="RefSeq" id="WP_141165949.1">
    <property type="nucleotide sequence ID" value="NZ_VHLH01000006.1"/>
</dbReference>
<reference evidence="2 3" key="1">
    <citation type="submission" date="2019-06" db="EMBL/GenBank/DDBJ databases">
        <authorList>
            <person name="Li M."/>
        </authorList>
    </citation>
    <scope>NUCLEOTIDE SEQUENCE [LARGE SCALE GENOMIC DNA]</scope>
    <source>
        <strain evidence="2 3">BGMRC6574</strain>
    </source>
</reference>
<comment type="caution">
    <text evidence="2">The sequence shown here is derived from an EMBL/GenBank/DDBJ whole genome shotgun (WGS) entry which is preliminary data.</text>
</comment>
<dbReference type="Proteomes" id="UP000320314">
    <property type="component" value="Unassembled WGS sequence"/>
</dbReference>
<gene>
    <name evidence="2" type="ORF">FJU11_05100</name>
</gene>
<keyword evidence="3" id="KW-1185">Reference proteome</keyword>
<protein>
    <submittedName>
        <fullName evidence="2">DUF2188 domain-containing protein</fullName>
    </submittedName>
</protein>
<evidence type="ECO:0000313" key="2">
    <source>
        <dbReference type="EMBL" id="TPW30388.1"/>
    </source>
</evidence>
<feature type="compositionally biased region" description="Basic and acidic residues" evidence="1">
    <location>
        <begin position="57"/>
        <end position="83"/>
    </location>
</feature>
<evidence type="ECO:0000313" key="3">
    <source>
        <dbReference type="Proteomes" id="UP000320314"/>
    </source>
</evidence>
<name>A0A506UA27_9HYPH</name>
<dbReference type="EMBL" id="VHLH01000006">
    <property type="protein sequence ID" value="TPW30388.1"/>
    <property type="molecule type" value="Genomic_DNA"/>
</dbReference>
<sequence>MARITYHIVEHDEGWAYRLDDVYSEPYPTHDMALQAAMQAAAEHEEADTGETTIRYQDAEGVWREESANGTDRPEADVADDAR</sequence>
<dbReference type="AlphaFoldDB" id="A0A506UA27"/>